<reference evidence="2 3" key="1">
    <citation type="submission" date="2021-01" db="EMBL/GenBank/DDBJ databases">
        <title>Genomic Encyclopedia of Type Strains, Phase IV (KMG-IV): sequencing the most valuable type-strain genomes for metagenomic binning, comparative biology and taxonomic classification.</title>
        <authorList>
            <person name="Goeker M."/>
        </authorList>
    </citation>
    <scope>NUCLEOTIDE SEQUENCE [LARGE SCALE GENOMIC DNA]</scope>
    <source>
        <strain evidence="2 3">DSM 21461</strain>
    </source>
</reference>
<sequence>MLKDRIKNLFILIIAIIFYDGFTYYKTGKLSSATIKNDIFFIGVYLIISLIIYFISRRKG</sequence>
<feature type="transmembrane region" description="Helical" evidence="1">
    <location>
        <begin position="39"/>
        <end position="56"/>
    </location>
</feature>
<protein>
    <submittedName>
        <fullName evidence="2">Uncharacterized protein</fullName>
    </submittedName>
</protein>
<dbReference type="RefSeq" id="WP_205051722.1">
    <property type="nucleotide sequence ID" value="NZ_JAFBDH010000003.1"/>
</dbReference>
<accession>A0ABS2MJE1</accession>
<keyword evidence="1" id="KW-0812">Transmembrane</keyword>
<keyword evidence="1" id="KW-0472">Membrane</keyword>
<keyword evidence="3" id="KW-1185">Reference proteome</keyword>
<comment type="caution">
    <text evidence="2">The sequence shown here is derived from an EMBL/GenBank/DDBJ whole genome shotgun (WGS) entry which is preliminary data.</text>
</comment>
<dbReference type="EMBL" id="JAFBDH010000003">
    <property type="protein sequence ID" value="MBM7550137.1"/>
    <property type="molecule type" value="Genomic_DNA"/>
</dbReference>
<keyword evidence="1" id="KW-1133">Transmembrane helix</keyword>
<evidence type="ECO:0000313" key="2">
    <source>
        <dbReference type="EMBL" id="MBM7550137.1"/>
    </source>
</evidence>
<gene>
    <name evidence="2" type="ORF">JOD41_000868</name>
</gene>
<name>A0ABS2MJE1_9FIRM</name>
<dbReference type="Proteomes" id="UP000720595">
    <property type="component" value="Unassembled WGS sequence"/>
</dbReference>
<evidence type="ECO:0000256" key="1">
    <source>
        <dbReference type="SAM" id="Phobius"/>
    </source>
</evidence>
<evidence type="ECO:0000313" key="3">
    <source>
        <dbReference type="Proteomes" id="UP000720595"/>
    </source>
</evidence>
<organism evidence="2 3">
    <name type="scientific">Peptoniphilus gorbachii</name>
    <dbReference type="NCBI Taxonomy" id="411567"/>
    <lineage>
        <taxon>Bacteria</taxon>
        <taxon>Bacillati</taxon>
        <taxon>Bacillota</taxon>
        <taxon>Tissierellia</taxon>
        <taxon>Tissierellales</taxon>
        <taxon>Peptoniphilaceae</taxon>
        <taxon>Peptoniphilus</taxon>
    </lineage>
</organism>
<proteinExistence type="predicted"/>
<feature type="transmembrane region" description="Helical" evidence="1">
    <location>
        <begin position="9"/>
        <end position="27"/>
    </location>
</feature>